<name>A0A182WI13_9DIPT</name>
<protein>
    <submittedName>
        <fullName evidence="2">Uncharacterized protein</fullName>
    </submittedName>
</protein>
<dbReference type="Proteomes" id="UP000075920">
    <property type="component" value="Unassembled WGS sequence"/>
</dbReference>
<feature type="transmembrane region" description="Helical" evidence="1">
    <location>
        <begin position="6"/>
        <end position="23"/>
    </location>
</feature>
<keyword evidence="1" id="KW-1133">Transmembrane helix</keyword>
<evidence type="ECO:0000313" key="2">
    <source>
        <dbReference type="EnsemblMetazoa" id="AMIN010017-PA"/>
    </source>
</evidence>
<evidence type="ECO:0000256" key="1">
    <source>
        <dbReference type="SAM" id="Phobius"/>
    </source>
</evidence>
<reference evidence="2" key="2">
    <citation type="submission" date="2020-05" db="UniProtKB">
        <authorList>
            <consortium name="EnsemblMetazoa"/>
        </authorList>
    </citation>
    <scope>IDENTIFICATION</scope>
    <source>
        <strain evidence="2">MINIMUS1</strain>
    </source>
</reference>
<dbReference type="VEuPathDB" id="VectorBase:AMIN010017"/>
<keyword evidence="3" id="KW-1185">Reference proteome</keyword>
<dbReference type="EnsemblMetazoa" id="AMIN010017-RA">
    <property type="protein sequence ID" value="AMIN010017-PA"/>
    <property type="gene ID" value="AMIN010017"/>
</dbReference>
<sequence>MTKWLIMAVIIMTVIITAIMVNMEHITVRIHTTVTERVVAIITNMVMDSVVTANMAKIMCTDPTTPKGMCIRKAGHITMATDINREIKTNFYIPWM</sequence>
<proteinExistence type="predicted"/>
<dbReference type="AlphaFoldDB" id="A0A182WI13"/>
<evidence type="ECO:0000313" key="3">
    <source>
        <dbReference type="Proteomes" id="UP000075920"/>
    </source>
</evidence>
<reference evidence="3" key="1">
    <citation type="submission" date="2013-03" db="EMBL/GenBank/DDBJ databases">
        <title>The Genome Sequence of Anopheles minimus MINIMUS1.</title>
        <authorList>
            <consortium name="The Broad Institute Genomics Platform"/>
            <person name="Neafsey D.E."/>
            <person name="Walton C."/>
            <person name="Walker B."/>
            <person name="Young S.K."/>
            <person name="Zeng Q."/>
            <person name="Gargeya S."/>
            <person name="Fitzgerald M."/>
            <person name="Haas B."/>
            <person name="Abouelleil A."/>
            <person name="Allen A.W."/>
            <person name="Alvarado L."/>
            <person name="Arachchi H.M."/>
            <person name="Berlin A.M."/>
            <person name="Chapman S.B."/>
            <person name="Gainer-Dewar J."/>
            <person name="Goldberg J."/>
            <person name="Griggs A."/>
            <person name="Gujja S."/>
            <person name="Hansen M."/>
            <person name="Howarth C."/>
            <person name="Imamovic A."/>
            <person name="Ireland A."/>
            <person name="Larimer J."/>
            <person name="McCowan C."/>
            <person name="Murphy C."/>
            <person name="Pearson M."/>
            <person name="Poon T.W."/>
            <person name="Priest M."/>
            <person name="Roberts A."/>
            <person name="Saif S."/>
            <person name="Shea T."/>
            <person name="Sisk P."/>
            <person name="Sykes S."/>
            <person name="Wortman J."/>
            <person name="Nusbaum C."/>
            <person name="Birren B."/>
        </authorList>
    </citation>
    <scope>NUCLEOTIDE SEQUENCE [LARGE SCALE GENOMIC DNA]</scope>
    <source>
        <strain evidence="3">MINIMUS1</strain>
    </source>
</reference>
<keyword evidence="1" id="KW-0812">Transmembrane</keyword>
<accession>A0A182WI13</accession>
<organism evidence="2 3">
    <name type="scientific">Anopheles minimus</name>
    <dbReference type="NCBI Taxonomy" id="112268"/>
    <lineage>
        <taxon>Eukaryota</taxon>
        <taxon>Metazoa</taxon>
        <taxon>Ecdysozoa</taxon>
        <taxon>Arthropoda</taxon>
        <taxon>Hexapoda</taxon>
        <taxon>Insecta</taxon>
        <taxon>Pterygota</taxon>
        <taxon>Neoptera</taxon>
        <taxon>Endopterygota</taxon>
        <taxon>Diptera</taxon>
        <taxon>Nematocera</taxon>
        <taxon>Culicoidea</taxon>
        <taxon>Culicidae</taxon>
        <taxon>Anophelinae</taxon>
        <taxon>Anopheles</taxon>
    </lineage>
</organism>
<keyword evidence="1" id="KW-0472">Membrane</keyword>